<dbReference type="AlphaFoldDB" id="A0A8B0SWC2"/>
<geneLocation type="plasmid" evidence="1">
    <name>p17-15-vir-like</name>
</geneLocation>
<sequence>MNPCGRQFASMLNVLRKKIAPRTSILRSGISFHKKTSPFFQKHEPYYSKVSSEQLCIPSRDTRDIIAAAGRALDKNLERRT</sequence>
<keyword evidence="1" id="KW-0614">Plasmid</keyword>
<accession>A0A8B0SWC2</accession>
<evidence type="ECO:0000313" key="1">
    <source>
        <dbReference type="EMBL" id="QTX15140.1"/>
    </source>
</evidence>
<organism evidence="1">
    <name type="scientific">Klebsiella pneumoniae</name>
    <dbReference type="NCBI Taxonomy" id="573"/>
    <lineage>
        <taxon>Bacteria</taxon>
        <taxon>Pseudomonadati</taxon>
        <taxon>Pseudomonadota</taxon>
        <taxon>Gammaproteobacteria</taxon>
        <taxon>Enterobacterales</taxon>
        <taxon>Enterobacteriaceae</taxon>
        <taxon>Klebsiella/Raoultella group</taxon>
        <taxon>Klebsiella</taxon>
        <taxon>Klebsiella pneumoniae complex</taxon>
    </lineage>
</organism>
<protein>
    <submittedName>
        <fullName evidence="1">Error-prone, lesion bypass DNA polymerase V (UmuC)</fullName>
    </submittedName>
</protein>
<name>A0A8B0SWC2_KLEPN</name>
<proteinExistence type="predicted"/>
<reference evidence="1" key="1">
    <citation type="submission" date="2020-01" db="EMBL/GenBank/DDBJ databases">
        <authorList>
            <person name="Qin S."/>
        </authorList>
    </citation>
    <scope>NUCLEOTIDE SEQUENCE</scope>
    <source>
        <strain evidence="1">CVir17-16-YZ6g</strain>
        <plasmid evidence="1">p17-15-vir-like</plasmid>
    </source>
</reference>
<dbReference type="EMBL" id="MN956836">
    <property type="protein sequence ID" value="QTX15140.1"/>
    <property type="molecule type" value="Genomic_DNA"/>
</dbReference>